<proteinExistence type="predicted"/>
<evidence type="ECO:0000313" key="4">
    <source>
        <dbReference type="Proteomes" id="UP000199393"/>
    </source>
</evidence>
<sequence length="422" mass="43794">MAPVRLVAYGARVSGRRSYPEDQESRWYPGESGRGYEPDWRGTEEARLRDEEFRAPEQRGPADDTRYADPDGYREPTRFGVAESGRFGTSIPAVDDSVAFATRVAGTDDSITFAARGAGPDDSGSFGAASPDKWLDASPYRTNRSRRAEPDQADDSGEPTGRQAAREALPDTAFGREAALPGSPIPAAPGGEELTRPAPLGGYPVIEPGRGAETPQASGRGVDTSYQPVRGAEAPYQPGRGLEAPHLSGPAAEVPQAPGLGADVAHQPGLDADAVQRPAPGAEAPHPLEMPTGPMPSVGTRADLPPYLPGGAPDAGRPPAGDGVYRTRRPALAVLFAVLALVFEIPALRLLANGVTGDPVSAANIVAGTFLVVGLPIFAIGLYGLRTGGLSLAEGGRGWLRPPTAYLTVALVLFVAAALATG</sequence>
<dbReference type="OrthoDB" id="3405354at2"/>
<keyword evidence="4" id="KW-1185">Reference proteome</keyword>
<dbReference type="PATRIC" id="fig|307121.4.peg.2927"/>
<dbReference type="STRING" id="307121.GA0070620_2858"/>
<feature type="transmembrane region" description="Helical" evidence="2">
    <location>
        <begin position="405"/>
        <end position="421"/>
    </location>
</feature>
<dbReference type="AlphaFoldDB" id="A0A1C3N457"/>
<name>A0A1C3N457_9ACTN</name>
<gene>
    <name evidence="3" type="ORF">GA0070620_2858</name>
</gene>
<accession>A0A1C3N457</accession>
<keyword evidence="2" id="KW-0472">Membrane</keyword>
<dbReference type="Proteomes" id="UP000199393">
    <property type="component" value="Chromosome I"/>
</dbReference>
<dbReference type="EMBL" id="LT598496">
    <property type="protein sequence ID" value="SBV27347.1"/>
    <property type="molecule type" value="Genomic_DNA"/>
</dbReference>
<reference evidence="4" key="1">
    <citation type="submission" date="2016-06" db="EMBL/GenBank/DDBJ databases">
        <authorList>
            <person name="Varghese N."/>
        </authorList>
    </citation>
    <scope>NUCLEOTIDE SEQUENCE [LARGE SCALE GENOMIC DNA]</scope>
    <source>
        <strain evidence="4">DSM 45344</strain>
    </source>
</reference>
<evidence type="ECO:0000313" key="3">
    <source>
        <dbReference type="EMBL" id="SBV27347.1"/>
    </source>
</evidence>
<keyword evidence="2" id="KW-0812">Transmembrane</keyword>
<feature type="region of interest" description="Disordered" evidence="1">
    <location>
        <begin position="12"/>
        <end position="90"/>
    </location>
</feature>
<protein>
    <submittedName>
        <fullName evidence="3">Uncharacterized protein</fullName>
    </submittedName>
</protein>
<feature type="transmembrane region" description="Helical" evidence="2">
    <location>
        <begin position="363"/>
        <end position="385"/>
    </location>
</feature>
<keyword evidence="2" id="KW-1133">Transmembrane helix</keyword>
<feature type="transmembrane region" description="Helical" evidence="2">
    <location>
        <begin position="331"/>
        <end position="351"/>
    </location>
</feature>
<organism evidence="3 4">
    <name type="scientific">Micromonospora krabiensis</name>
    <dbReference type="NCBI Taxonomy" id="307121"/>
    <lineage>
        <taxon>Bacteria</taxon>
        <taxon>Bacillati</taxon>
        <taxon>Actinomycetota</taxon>
        <taxon>Actinomycetes</taxon>
        <taxon>Micromonosporales</taxon>
        <taxon>Micromonosporaceae</taxon>
        <taxon>Micromonospora</taxon>
    </lineage>
</organism>
<feature type="compositionally biased region" description="Basic and acidic residues" evidence="1">
    <location>
        <begin position="34"/>
        <end position="77"/>
    </location>
</feature>
<evidence type="ECO:0000256" key="1">
    <source>
        <dbReference type="SAM" id="MobiDB-lite"/>
    </source>
</evidence>
<evidence type="ECO:0000256" key="2">
    <source>
        <dbReference type="SAM" id="Phobius"/>
    </source>
</evidence>
<feature type="region of interest" description="Disordered" evidence="1">
    <location>
        <begin position="112"/>
        <end position="251"/>
    </location>
</feature>